<keyword evidence="3" id="KW-1185">Reference proteome</keyword>
<dbReference type="AlphaFoldDB" id="A0AAJ0DJB8"/>
<dbReference type="EMBL" id="JAWDJX010000028">
    <property type="protein sequence ID" value="KAK3051024.1"/>
    <property type="molecule type" value="Genomic_DNA"/>
</dbReference>
<evidence type="ECO:0008006" key="4">
    <source>
        <dbReference type="Google" id="ProtNLM"/>
    </source>
</evidence>
<reference evidence="2" key="1">
    <citation type="submission" date="2023-04" db="EMBL/GenBank/DDBJ databases">
        <title>Black Yeasts Isolated from many extreme environments.</title>
        <authorList>
            <person name="Coleine C."/>
            <person name="Stajich J.E."/>
            <person name="Selbmann L."/>
        </authorList>
    </citation>
    <scope>NUCLEOTIDE SEQUENCE</scope>
    <source>
        <strain evidence="2">CCFEE 5312</strain>
    </source>
</reference>
<proteinExistence type="predicted"/>
<dbReference type="Gene3D" id="1.20.5.170">
    <property type="match status" value="1"/>
</dbReference>
<evidence type="ECO:0000256" key="1">
    <source>
        <dbReference type="SAM" id="MobiDB-lite"/>
    </source>
</evidence>
<gene>
    <name evidence="2" type="ORF">LTR09_007773</name>
</gene>
<evidence type="ECO:0000313" key="3">
    <source>
        <dbReference type="Proteomes" id="UP001271007"/>
    </source>
</evidence>
<feature type="region of interest" description="Disordered" evidence="1">
    <location>
        <begin position="206"/>
        <end position="225"/>
    </location>
</feature>
<dbReference type="CDD" id="cd14688">
    <property type="entry name" value="bZIP_YAP"/>
    <property type="match status" value="1"/>
</dbReference>
<evidence type="ECO:0000313" key="2">
    <source>
        <dbReference type="EMBL" id="KAK3051024.1"/>
    </source>
</evidence>
<comment type="caution">
    <text evidence="2">The sequence shown here is derived from an EMBL/GenBank/DDBJ whole genome shotgun (WGS) entry which is preliminary data.</text>
</comment>
<sequence length="405" mass="44831">MTKIKLETDNETIANPALLYQTDGDDAISPTGQAPTYHPQNPVIPQTFPEQRQYGAHLNTAFNTPSAHSYHHRTDLQAPHPLAQSYTGSWAADSSEPLIQPPVPFRPVSDQAPVAPVAPQQPPPSEDNRVPIPRNARQTLAPMTVAATGPMSKAVNLKPRAKPGRKPMEHDDATDRRRTQNRDAQRVFRDKRQKKCELLQAEIDTERKARQDDEAEHRRQMHQLQERHQAEVAQLQDRITNLGVQARAPVLQAPNPGARPHQDSAAAFTIPENIEEDFTTYGSAPSTEMTDCGFCTDPQNCQCRPVVKAGDCDRCRQDPALAADCRRAATMGQMAASPSSQQQPGNRMACSDLVGHLRKGELMGRVERMQGSELHFEPAANGGYEINEREAAKALEFLRSSEAAW</sequence>
<dbReference type="Proteomes" id="UP001271007">
    <property type="component" value="Unassembled WGS sequence"/>
</dbReference>
<feature type="compositionally biased region" description="Low complexity" evidence="1">
    <location>
        <begin position="107"/>
        <end position="118"/>
    </location>
</feature>
<organism evidence="2 3">
    <name type="scientific">Extremus antarcticus</name>
    <dbReference type="NCBI Taxonomy" id="702011"/>
    <lineage>
        <taxon>Eukaryota</taxon>
        <taxon>Fungi</taxon>
        <taxon>Dikarya</taxon>
        <taxon>Ascomycota</taxon>
        <taxon>Pezizomycotina</taxon>
        <taxon>Dothideomycetes</taxon>
        <taxon>Dothideomycetidae</taxon>
        <taxon>Mycosphaerellales</taxon>
        <taxon>Extremaceae</taxon>
        <taxon>Extremus</taxon>
    </lineage>
</organism>
<feature type="region of interest" description="Disordered" evidence="1">
    <location>
        <begin position="93"/>
        <end position="130"/>
    </location>
</feature>
<protein>
    <recommendedName>
        <fullName evidence="4">BZIP domain-containing protein</fullName>
    </recommendedName>
</protein>
<feature type="compositionally biased region" description="Basic and acidic residues" evidence="1">
    <location>
        <begin position="166"/>
        <end position="190"/>
    </location>
</feature>
<name>A0AAJ0DJB8_9PEZI</name>
<feature type="region of interest" description="Disordered" evidence="1">
    <location>
        <begin position="155"/>
        <end position="191"/>
    </location>
</feature>
<accession>A0AAJ0DJB8</accession>